<feature type="domain" description="Glycosyltransferase subfamily 4-like N-terminal" evidence="2">
    <location>
        <begin position="13"/>
        <end position="170"/>
    </location>
</feature>
<comment type="caution">
    <text evidence="4">The sequence shown here is derived from an EMBL/GenBank/DDBJ whole genome shotgun (WGS) entry which is preliminary data.</text>
</comment>
<evidence type="ECO:0000259" key="2">
    <source>
        <dbReference type="Pfam" id="PF13439"/>
    </source>
</evidence>
<dbReference type="InterPro" id="IPR001296">
    <property type="entry name" value="Glyco_trans_1"/>
</dbReference>
<accession>A0A6I4RBB6</accession>
<gene>
    <name evidence="3" type="ORF">GGG87_06895</name>
    <name evidence="4" type="ORF">GGH11_07305</name>
</gene>
<dbReference type="GO" id="GO:0016757">
    <property type="term" value="F:glycosyltransferase activity"/>
    <property type="evidence" value="ECO:0007669"/>
    <property type="project" value="TreeGrafter"/>
</dbReference>
<feature type="domain" description="Glycosyl transferase family 1" evidence="1">
    <location>
        <begin position="182"/>
        <end position="299"/>
    </location>
</feature>
<dbReference type="Proteomes" id="UP000435423">
    <property type="component" value="Unassembled WGS sequence"/>
</dbReference>
<keyword evidence="5" id="KW-1185">Reference proteome</keyword>
<dbReference type="Proteomes" id="UP000435060">
    <property type="component" value="Unassembled WGS sequence"/>
</dbReference>
<evidence type="ECO:0000313" key="5">
    <source>
        <dbReference type="Proteomes" id="UP000435060"/>
    </source>
</evidence>
<dbReference type="SUPFAM" id="SSF53756">
    <property type="entry name" value="UDP-Glycosyltransferase/glycogen phosphorylase"/>
    <property type="match status" value="1"/>
</dbReference>
<proteinExistence type="predicted"/>
<dbReference type="PANTHER" id="PTHR45947">
    <property type="entry name" value="SULFOQUINOVOSYL TRANSFERASE SQD2"/>
    <property type="match status" value="1"/>
</dbReference>
<dbReference type="Pfam" id="PF13439">
    <property type="entry name" value="Glyco_transf_4"/>
    <property type="match status" value="1"/>
</dbReference>
<dbReference type="EMBL" id="WLCG01000009">
    <property type="protein sequence ID" value="MTB64718.1"/>
    <property type="molecule type" value="Genomic_DNA"/>
</dbReference>
<organism evidence="4 6">
    <name type="scientific">Streptococcus zhangguiae</name>
    <dbReference type="NCBI Taxonomy" id="2664091"/>
    <lineage>
        <taxon>Bacteria</taxon>
        <taxon>Bacillati</taxon>
        <taxon>Bacillota</taxon>
        <taxon>Bacilli</taxon>
        <taxon>Lactobacillales</taxon>
        <taxon>Streptococcaceae</taxon>
        <taxon>Streptococcus</taxon>
    </lineage>
</organism>
<dbReference type="InterPro" id="IPR028098">
    <property type="entry name" value="Glyco_trans_4-like_N"/>
</dbReference>
<dbReference type="PANTHER" id="PTHR45947:SF3">
    <property type="entry name" value="SULFOQUINOVOSYL TRANSFERASE SQD2"/>
    <property type="match status" value="1"/>
</dbReference>
<dbReference type="RefSeq" id="WP_154609115.1">
    <property type="nucleotide sequence ID" value="NZ_CP072115.1"/>
</dbReference>
<name>A0A6I4RBB6_9STRE</name>
<reference evidence="3 5" key="2">
    <citation type="submission" date="2019-11" db="EMBL/GenBank/DDBJ databases">
        <title>Streptococcis sp. isolated from the respiratory tract of Marmot.</title>
        <authorList>
            <person name="Zhang G."/>
        </authorList>
    </citation>
    <scope>NUCLEOTIDE SEQUENCE [LARGE SCALE GENOMIC DNA]</scope>
    <source>
        <strain evidence="3">Zg-86</strain>
        <strain evidence="5">zg-86</strain>
    </source>
</reference>
<protein>
    <submittedName>
        <fullName evidence="4">Glycosyltransferase</fullName>
    </submittedName>
</protein>
<evidence type="ECO:0000259" key="1">
    <source>
        <dbReference type="Pfam" id="PF00534"/>
    </source>
</evidence>
<dbReference type="InterPro" id="IPR050194">
    <property type="entry name" value="Glycosyltransferase_grp1"/>
</dbReference>
<dbReference type="AlphaFoldDB" id="A0A6I4RBB6"/>
<evidence type="ECO:0000313" key="3">
    <source>
        <dbReference type="EMBL" id="MTB64718.1"/>
    </source>
</evidence>
<dbReference type="Gene3D" id="3.40.50.2000">
    <property type="entry name" value="Glycogen Phosphorylase B"/>
    <property type="match status" value="2"/>
</dbReference>
<dbReference type="Pfam" id="PF00534">
    <property type="entry name" value="Glycos_transf_1"/>
    <property type="match status" value="1"/>
</dbReference>
<dbReference type="EMBL" id="WUBJ01000008">
    <property type="protein sequence ID" value="MWV56779.1"/>
    <property type="molecule type" value="Genomic_DNA"/>
</dbReference>
<reference evidence="4 6" key="1">
    <citation type="submission" date="2019-10" db="EMBL/GenBank/DDBJ databases">
        <title>Streptococcis sp, isolated from the respiratory tract of Marmot.</title>
        <authorList>
            <person name="Zhang G."/>
        </authorList>
    </citation>
    <scope>NUCLEOTIDE SEQUENCE [LARGE SCALE GENOMIC DNA]</scope>
    <source>
        <strain evidence="4">Zg-70</strain>
        <strain evidence="6">zg-70</strain>
    </source>
</reference>
<sequence>MIKILHIGLSSNPGGVENLLYNYLKYINKEQFQFDFADIYNEGLAFETEMRSLGATIINFPNYKKSPLQFIERFNNYLMTNSYDIIHIHMQSAANLLPIFWAKRSGSIVICHSHSSSTPKGFLRKFLNKINQKYLKRLDIVKWACGIQAGQWMWGKSFDKENVIPNAIDTKKFIYNDKLRVEMRNKLKLSNEDRVLGFVGRFGDEKNIFFLLEILEELLKKSNTYKLVCVGDGDLYQEFLNKVVEKNLVNNVYCVGRQHNTASWYQLFDIFLLPSFFEGFPVVAVEAQASNIPCFLSNTIAKEINLSKNIYFLPLKDASKWSTRIDTTFVSYKRSQFGSFDYRYDITQAISILENKYRVLVRKE</sequence>
<evidence type="ECO:0000313" key="6">
    <source>
        <dbReference type="Proteomes" id="UP000435423"/>
    </source>
</evidence>
<evidence type="ECO:0000313" key="4">
    <source>
        <dbReference type="EMBL" id="MWV56779.1"/>
    </source>
</evidence>